<feature type="non-terminal residue" evidence="2">
    <location>
        <position position="1"/>
    </location>
</feature>
<gene>
    <name evidence="2" type="ORF">OCBIM_22010437mg</name>
</gene>
<protein>
    <recommendedName>
        <fullName evidence="1">DNA helicase Pif1-like 2B domain-containing protein</fullName>
    </recommendedName>
</protein>
<proteinExistence type="predicted"/>
<dbReference type="GO" id="GO:0016887">
    <property type="term" value="F:ATP hydrolysis activity"/>
    <property type="evidence" value="ECO:0007669"/>
    <property type="project" value="RHEA"/>
</dbReference>
<evidence type="ECO:0000313" key="2">
    <source>
        <dbReference type="EMBL" id="KOF67102.1"/>
    </source>
</evidence>
<organism evidence="2">
    <name type="scientific">Octopus bimaculoides</name>
    <name type="common">California two-spotted octopus</name>
    <dbReference type="NCBI Taxonomy" id="37653"/>
    <lineage>
        <taxon>Eukaryota</taxon>
        <taxon>Metazoa</taxon>
        <taxon>Spiralia</taxon>
        <taxon>Lophotrochozoa</taxon>
        <taxon>Mollusca</taxon>
        <taxon>Cephalopoda</taxon>
        <taxon>Coleoidea</taxon>
        <taxon>Octopodiformes</taxon>
        <taxon>Octopoda</taxon>
        <taxon>Incirrata</taxon>
        <taxon>Octopodidae</taxon>
        <taxon>Octopus</taxon>
    </lineage>
</organism>
<dbReference type="GO" id="GO:0005524">
    <property type="term" value="F:ATP binding"/>
    <property type="evidence" value="ECO:0007669"/>
    <property type="project" value="UniProtKB-KW"/>
</dbReference>
<dbReference type="GO" id="GO:0006310">
    <property type="term" value="P:DNA recombination"/>
    <property type="evidence" value="ECO:0007669"/>
    <property type="project" value="UniProtKB-KW"/>
</dbReference>
<sequence length="270" mass="29851">LPVREIAFSEEIYNSALIVIEDHVIAMGGEELCKFGLPETQRIERETSYDDSVTGFIKESMPKLLPDQQVAYTTVTEQRKEIALAVASSGIVANSLPGGRTTHASFKLPLNLSTTDKPVCNINKHSELTGVPPQCLRLKVGAPVMLLHNISQPMLCNGTRLVLKKLMSNAIEVTIISDCGKGDVFIPRISLIPSGMPFEFKRHQFPMCLYFTMSINKSQVAGLHLEEDCFSHGQLYIGASRVGSKENLFIFAPNGKTRNIVYKEGFFLSD</sequence>
<accession>A0A0L8FR15</accession>
<dbReference type="SUPFAM" id="SSF52540">
    <property type="entry name" value="P-loop containing nucleoside triphosphate hydrolases"/>
    <property type="match status" value="1"/>
</dbReference>
<dbReference type="GO" id="GO:0006281">
    <property type="term" value="P:DNA repair"/>
    <property type="evidence" value="ECO:0007669"/>
    <property type="project" value="UniProtKB-KW"/>
</dbReference>
<dbReference type="AlphaFoldDB" id="A0A0L8FR15"/>
<dbReference type="EMBL" id="KQ427386">
    <property type="protein sequence ID" value="KOF67102.1"/>
    <property type="molecule type" value="Genomic_DNA"/>
</dbReference>
<reference evidence="2" key="1">
    <citation type="submission" date="2015-07" db="EMBL/GenBank/DDBJ databases">
        <title>MeaNS - Measles Nucleotide Surveillance Program.</title>
        <authorList>
            <person name="Tran T."/>
            <person name="Druce J."/>
        </authorList>
    </citation>
    <scope>NUCLEOTIDE SEQUENCE</scope>
    <source>
        <strain evidence="2">UCB-OBI-ISO-001</strain>
        <tissue evidence="2">Gonad</tissue>
    </source>
</reference>
<dbReference type="PANTHER" id="PTHR10492">
    <property type="match status" value="1"/>
</dbReference>
<dbReference type="OrthoDB" id="6152825at2759"/>
<name>A0A0L8FR15_OCTBM</name>
<feature type="domain" description="DNA helicase Pif1-like 2B" evidence="1">
    <location>
        <begin position="129"/>
        <end position="165"/>
    </location>
</feature>
<dbReference type="InterPro" id="IPR049163">
    <property type="entry name" value="Pif1-like_2B_dom"/>
</dbReference>
<dbReference type="PANTHER" id="PTHR10492:SF101">
    <property type="entry name" value="ATP-DEPENDENT DNA HELICASE"/>
    <property type="match status" value="1"/>
</dbReference>
<evidence type="ECO:0000259" key="1">
    <source>
        <dbReference type="Pfam" id="PF21530"/>
    </source>
</evidence>
<dbReference type="GO" id="GO:0000723">
    <property type="term" value="P:telomere maintenance"/>
    <property type="evidence" value="ECO:0007669"/>
    <property type="project" value="InterPro"/>
</dbReference>
<dbReference type="GO" id="GO:0043139">
    <property type="term" value="F:5'-3' DNA helicase activity"/>
    <property type="evidence" value="ECO:0007669"/>
    <property type="project" value="UniProtKB-EC"/>
</dbReference>
<dbReference type="InterPro" id="IPR027417">
    <property type="entry name" value="P-loop_NTPase"/>
</dbReference>
<dbReference type="Pfam" id="PF21530">
    <property type="entry name" value="Pif1_2B_dom"/>
    <property type="match status" value="1"/>
</dbReference>